<reference evidence="2" key="1">
    <citation type="submission" date="2020-04" db="EMBL/GenBank/DDBJ databases">
        <authorList>
            <person name="Alioto T."/>
            <person name="Alioto T."/>
            <person name="Gomez Garrido J."/>
        </authorList>
    </citation>
    <scope>NUCLEOTIDE SEQUENCE</scope>
    <source>
        <strain evidence="2">A484AB</strain>
    </source>
</reference>
<dbReference type="InterPro" id="IPR014044">
    <property type="entry name" value="CAP_dom"/>
</dbReference>
<accession>A0A6S7J0W9</accession>
<proteinExistence type="predicted"/>
<dbReference type="OrthoDB" id="5958669at2759"/>
<protein>
    <recommendedName>
        <fullName evidence="1">SCP domain-containing protein</fullName>
    </recommendedName>
</protein>
<name>A0A6S7J0W9_PARCT</name>
<feature type="domain" description="SCP" evidence="1">
    <location>
        <begin position="45"/>
        <end position="93"/>
    </location>
</feature>
<dbReference type="InterPro" id="IPR035940">
    <property type="entry name" value="CAP_sf"/>
</dbReference>
<keyword evidence="3" id="KW-1185">Reference proteome</keyword>
<evidence type="ECO:0000259" key="1">
    <source>
        <dbReference type="Pfam" id="PF00188"/>
    </source>
</evidence>
<evidence type="ECO:0000313" key="2">
    <source>
        <dbReference type="EMBL" id="CAB4007158.1"/>
    </source>
</evidence>
<sequence length="118" mass="13217">MKSVLIAVLIHSLLVRGLPRPKRLVKRAANLNPGFNLEAFRQDQLDLHNHYRQLHGVSLMTKDDTMTQEAQDYAEYLAEKNLFQHCGRGESCNPGGAGENLAYAGGHMSVETNATLRW</sequence>
<dbReference type="Proteomes" id="UP001152795">
    <property type="component" value="Unassembled WGS sequence"/>
</dbReference>
<dbReference type="SUPFAM" id="SSF55797">
    <property type="entry name" value="PR-1-like"/>
    <property type="match status" value="1"/>
</dbReference>
<dbReference type="Pfam" id="PF00188">
    <property type="entry name" value="CAP"/>
    <property type="match status" value="1"/>
</dbReference>
<dbReference type="EMBL" id="CACRXK020005715">
    <property type="protein sequence ID" value="CAB4007158.1"/>
    <property type="molecule type" value="Genomic_DNA"/>
</dbReference>
<comment type="caution">
    <text evidence="2">The sequence shown here is derived from an EMBL/GenBank/DDBJ whole genome shotgun (WGS) entry which is preliminary data.</text>
</comment>
<dbReference type="Gene3D" id="3.40.33.10">
    <property type="entry name" value="CAP"/>
    <property type="match status" value="1"/>
</dbReference>
<evidence type="ECO:0000313" key="3">
    <source>
        <dbReference type="Proteomes" id="UP001152795"/>
    </source>
</evidence>
<organism evidence="2 3">
    <name type="scientific">Paramuricea clavata</name>
    <name type="common">Red gorgonian</name>
    <name type="synonym">Violescent sea-whip</name>
    <dbReference type="NCBI Taxonomy" id="317549"/>
    <lineage>
        <taxon>Eukaryota</taxon>
        <taxon>Metazoa</taxon>
        <taxon>Cnidaria</taxon>
        <taxon>Anthozoa</taxon>
        <taxon>Octocorallia</taxon>
        <taxon>Malacalcyonacea</taxon>
        <taxon>Plexauridae</taxon>
        <taxon>Paramuricea</taxon>
    </lineage>
</organism>
<gene>
    <name evidence="2" type="ORF">PACLA_8A023341</name>
</gene>
<dbReference type="AlphaFoldDB" id="A0A6S7J0W9"/>